<comment type="similarity">
    <text evidence="1">Belongs to the leguminous lectin family.</text>
</comment>
<evidence type="ECO:0000313" key="5">
    <source>
        <dbReference type="EMBL" id="KAF9590957.1"/>
    </source>
</evidence>
<dbReference type="InterPro" id="IPR001220">
    <property type="entry name" value="Legume_lectin_dom"/>
</dbReference>
<dbReference type="PANTHER" id="PTHR32401:SF48">
    <property type="entry name" value="LEGUME LECTIN DOMAIN-CONTAINING PROTEIN"/>
    <property type="match status" value="1"/>
</dbReference>
<dbReference type="SUPFAM" id="SSF49899">
    <property type="entry name" value="Concanavalin A-like lectins/glucanases"/>
    <property type="match status" value="1"/>
</dbReference>
<feature type="region of interest" description="Disordered" evidence="3">
    <location>
        <begin position="137"/>
        <end position="174"/>
    </location>
</feature>
<dbReference type="InterPro" id="IPR013320">
    <property type="entry name" value="ConA-like_dom_sf"/>
</dbReference>
<dbReference type="Proteomes" id="UP000631114">
    <property type="component" value="Unassembled WGS sequence"/>
</dbReference>
<dbReference type="OrthoDB" id="2019747at2759"/>
<evidence type="ECO:0000256" key="1">
    <source>
        <dbReference type="ARBA" id="ARBA00007606"/>
    </source>
</evidence>
<evidence type="ECO:0000259" key="4">
    <source>
        <dbReference type="Pfam" id="PF00139"/>
    </source>
</evidence>
<dbReference type="Pfam" id="PF00139">
    <property type="entry name" value="Lectin_legB"/>
    <property type="match status" value="1"/>
</dbReference>
<protein>
    <recommendedName>
        <fullName evidence="4">Legume lectin domain-containing protein</fullName>
    </recommendedName>
</protein>
<dbReference type="GO" id="GO:0030246">
    <property type="term" value="F:carbohydrate binding"/>
    <property type="evidence" value="ECO:0007669"/>
    <property type="project" value="UniProtKB-KW"/>
</dbReference>
<reference evidence="5 6" key="1">
    <citation type="submission" date="2020-10" db="EMBL/GenBank/DDBJ databases">
        <title>The Coptis chinensis genome and diversification of protoberbering-type alkaloids.</title>
        <authorList>
            <person name="Wang B."/>
            <person name="Shu S."/>
            <person name="Song C."/>
            <person name="Liu Y."/>
        </authorList>
    </citation>
    <scope>NUCLEOTIDE SEQUENCE [LARGE SCALE GENOMIC DNA]</scope>
    <source>
        <strain evidence="5">HL-2020</strain>
        <tissue evidence="5">Leaf</tissue>
    </source>
</reference>
<proteinExistence type="inferred from homology"/>
<evidence type="ECO:0000313" key="6">
    <source>
        <dbReference type="Proteomes" id="UP000631114"/>
    </source>
</evidence>
<evidence type="ECO:0000256" key="2">
    <source>
        <dbReference type="ARBA" id="ARBA00022734"/>
    </source>
</evidence>
<name>A0A835H396_9MAGN</name>
<gene>
    <name evidence="5" type="ORF">IFM89_000502</name>
</gene>
<keyword evidence="2" id="KW-0430">Lectin</keyword>
<dbReference type="PANTHER" id="PTHR32401">
    <property type="entry name" value="CONCANAVALIN A-LIKE LECTIN FAMILY PROTEIN"/>
    <property type="match status" value="1"/>
</dbReference>
<evidence type="ECO:0000256" key="3">
    <source>
        <dbReference type="SAM" id="MobiDB-lite"/>
    </source>
</evidence>
<feature type="compositionally biased region" description="Low complexity" evidence="3">
    <location>
        <begin position="146"/>
        <end position="160"/>
    </location>
</feature>
<dbReference type="Gene3D" id="2.60.120.200">
    <property type="match status" value="1"/>
</dbReference>
<feature type="domain" description="Legume lectin" evidence="4">
    <location>
        <begin position="7"/>
        <end position="91"/>
    </location>
</feature>
<accession>A0A835H396</accession>
<sequence>MWGYLNPSSIGGGLAFVISPDDETVRLASGYLGLVSEIGTTLGFVSVEFDTLMDIEFKDINGNHVGLDFNSMVSSQVGDLGLVGVELKSGDLGSTKVHSIEGWSFSSSFNSSSASPLPSTPFGYGLSLPPPTSAFFNPTANGAPPSLDSLTPSSYVSSSPQKCEKIRSSSSCHN</sequence>
<keyword evidence="6" id="KW-1185">Reference proteome</keyword>
<organism evidence="5 6">
    <name type="scientific">Coptis chinensis</name>
    <dbReference type="NCBI Taxonomy" id="261450"/>
    <lineage>
        <taxon>Eukaryota</taxon>
        <taxon>Viridiplantae</taxon>
        <taxon>Streptophyta</taxon>
        <taxon>Embryophyta</taxon>
        <taxon>Tracheophyta</taxon>
        <taxon>Spermatophyta</taxon>
        <taxon>Magnoliopsida</taxon>
        <taxon>Ranunculales</taxon>
        <taxon>Ranunculaceae</taxon>
        <taxon>Coptidoideae</taxon>
        <taxon>Coptis</taxon>
    </lineage>
</organism>
<dbReference type="AlphaFoldDB" id="A0A835H396"/>
<dbReference type="EMBL" id="JADFTS010000008">
    <property type="protein sequence ID" value="KAF9590957.1"/>
    <property type="molecule type" value="Genomic_DNA"/>
</dbReference>
<comment type="caution">
    <text evidence="5">The sequence shown here is derived from an EMBL/GenBank/DDBJ whole genome shotgun (WGS) entry which is preliminary data.</text>
</comment>
<dbReference type="InterPro" id="IPR050258">
    <property type="entry name" value="Leguminous_Lectin"/>
</dbReference>